<dbReference type="GO" id="GO:0032259">
    <property type="term" value="P:methylation"/>
    <property type="evidence" value="ECO:0007669"/>
    <property type="project" value="UniProtKB-KW"/>
</dbReference>
<protein>
    <submittedName>
        <fullName evidence="4">Methyltransferase type 11</fullName>
    </submittedName>
</protein>
<evidence type="ECO:0000313" key="4">
    <source>
        <dbReference type="EMBL" id="OWK41788.1"/>
    </source>
</evidence>
<dbReference type="PANTHER" id="PTHR43861">
    <property type="entry name" value="TRANS-ACONITATE 2-METHYLTRANSFERASE-RELATED"/>
    <property type="match status" value="1"/>
</dbReference>
<reference evidence="5" key="1">
    <citation type="submission" date="2017-06" db="EMBL/GenBank/DDBJ databases">
        <title>Genome analysis of Fimbriiglobus ruber SP5, the first member of the order Planctomycetales with confirmed chitinolytic capability.</title>
        <authorList>
            <person name="Ravin N.V."/>
            <person name="Rakitin A.L."/>
            <person name="Ivanova A.A."/>
            <person name="Beletsky A.V."/>
            <person name="Kulichevskaya I.S."/>
            <person name="Mardanov A.V."/>
            <person name="Dedysh S.N."/>
        </authorList>
    </citation>
    <scope>NUCLEOTIDE SEQUENCE [LARGE SCALE GENOMIC DNA]</scope>
    <source>
        <strain evidence="5">SP5</strain>
    </source>
</reference>
<dbReference type="OrthoDB" id="278023at2"/>
<sequence length="238" mass="26110">MKSTVDEIRARFDAEVERFSNLDTGQVATVDAPLAMARVAEAAAAATPHARHVLDVGCGAGNYTLKLLGHLPGLDVTLVDLSQPMLDRAAARVTPATTGRVSVIQGDVRDITLPDAGFDVVLASAVLHHLRTDDEWRAVFAKLYRALRPGGSVWIFDLIESTVPAIQQLMWRQYGEFLSRQQGDAYRDRVYAYVEKEDTPRPLMYQLDLLREVGFSAVEVLHKNLCFAAFGGIKADAG</sequence>
<evidence type="ECO:0000259" key="3">
    <source>
        <dbReference type="Pfam" id="PF13649"/>
    </source>
</evidence>
<dbReference type="PANTHER" id="PTHR43861:SF1">
    <property type="entry name" value="TRANS-ACONITATE 2-METHYLTRANSFERASE"/>
    <property type="match status" value="1"/>
</dbReference>
<dbReference type="AlphaFoldDB" id="A0A225DTB2"/>
<dbReference type="InterPro" id="IPR029063">
    <property type="entry name" value="SAM-dependent_MTases_sf"/>
</dbReference>
<dbReference type="Pfam" id="PF13649">
    <property type="entry name" value="Methyltransf_25"/>
    <property type="match status" value="1"/>
</dbReference>
<dbReference type="Gene3D" id="3.40.50.150">
    <property type="entry name" value="Vaccinia Virus protein VP39"/>
    <property type="match status" value="1"/>
</dbReference>
<dbReference type="Proteomes" id="UP000214646">
    <property type="component" value="Unassembled WGS sequence"/>
</dbReference>
<evidence type="ECO:0000313" key="5">
    <source>
        <dbReference type="Proteomes" id="UP000214646"/>
    </source>
</evidence>
<dbReference type="InterPro" id="IPR041698">
    <property type="entry name" value="Methyltransf_25"/>
</dbReference>
<accession>A0A225DTB2</accession>
<dbReference type="RefSeq" id="WP_088255036.1">
    <property type="nucleotide sequence ID" value="NZ_NIDE01000005.1"/>
</dbReference>
<organism evidence="4 5">
    <name type="scientific">Fimbriiglobus ruber</name>
    <dbReference type="NCBI Taxonomy" id="1908690"/>
    <lineage>
        <taxon>Bacteria</taxon>
        <taxon>Pseudomonadati</taxon>
        <taxon>Planctomycetota</taxon>
        <taxon>Planctomycetia</taxon>
        <taxon>Gemmatales</taxon>
        <taxon>Gemmataceae</taxon>
        <taxon>Fimbriiglobus</taxon>
    </lineage>
</organism>
<proteinExistence type="predicted"/>
<evidence type="ECO:0000256" key="2">
    <source>
        <dbReference type="ARBA" id="ARBA00022679"/>
    </source>
</evidence>
<dbReference type="CDD" id="cd02440">
    <property type="entry name" value="AdoMet_MTases"/>
    <property type="match status" value="1"/>
</dbReference>
<dbReference type="GO" id="GO:0008168">
    <property type="term" value="F:methyltransferase activity"/>
    <property type="evidence" value="ECO:0007669"/>
    <property type="project" value="UniProtKB-KW"/>
</dbReference>
<evidence type="ECO:0000256" key="1">
    <source>
        <dbReference type="ARBA" id="ARBA00022603"/>
    </source>
</evidence>
<keyword evidence="1 4" id="KW-0489">Methyltransferase</keyword>
<gene>
    <name evidence="4" type="ORF">FRUB_03866</name>
</gene>
<dbReference type="SUPFAM" id="SSF53335">
    <property type="entry name" value="S-adenosyl-L-methionine-dependent methyltransferases"/>
    <property type="match status" value="1"/>
</dbReference>
<keyword evidence="2 4" id="KW-0808">Transferase</keyword>
<keyword evidence="5" id="KW-1185">Reference proteome</keyword>
<feature type="domain" description="Methyltransferase" evidence="3">
    <location>
        <begin position="53"/>
        <end position="151"/>
    </location>
</feature>
<name>A0A225DTB2_9BACT</name>
<comment type="caution">
    <text evidence="4">The sequence shown here is derived from an EMBL/GenBank/DDBJ whole genome shotgun (WGS) entry which is preliminary data.</text>
</comment>
<dbReference type="EMBL" id="NIDE01000005">
    <property type="protein sequence ID" value="OWK41788.1"/>
    <property type="molecule type" value="Genomic_DNA"/>
</dbReference>